<dbReference type="EMBL" id="CP086354">
    <property type="protein sequence ID" value="UNI13433.1"/>
    <property type="molecule type" value="Genomic_DNA"/>
</dbReference>
<sequence>MRRAVTTTSLFAPSSSSRNCHSPGGINDCFASSVNTIQRSLFGWTFDILLLFASIRSRRSTTARGYASSAAWGQQLPACCNPDRLALNPALSPPVKLSRAVSRRHRYVPASVMAERRRRSI</sequence>
<dbReference type="GeneID" id="72062147"/>
<dbReference type="KEGG" id="ptkz:JDV02_000181"/>
<dbReference type="AlphaFoldDB" id="A0A9Q8Q494"/>
<evidence type="ECO:0000313" key="2">
    <source>
        <dbReference type="Proteomes" id="UP000829364"/>
    </source>
</evidence>
<reference evidence="1" key="1">
    <citation type="submission" date="2021-11" db="EMBL/GenBank/DDBJ databases">
        <title>Purpureocillium_takamizusanense_genome.</title>
        <authorList>
            <person name="Nguyen N.-H."/>
        </authorList>
    </citation>
    <scope>NUCLEOTIDE SEQUENCE</scope>
    <source>
        <strain evidence="1">PT3</strain>
    </source>
</reference>
<protein>
    <submittedName>
        <fullName evidence="1">Uncharacterized protein</fullName>
    </submittedName>
</protein>
<organism evidence="1 2">
    <name type="scientific">Purpureocillium takamizusanense</name>
    <dbReference type="NCBI Taxonomy" id="2060973"/>
    <lineage>
        <taxon>Eukaryota</taxon>
        <taxon>Fungi</taxon>
        <taxon>Dikarya</taxon>
        <taxon>Ascomycota</taxon>
        <taxon>Pezizomycotina</taxon>
        <taxon>Sordariomycetes</taxon>
        <taxon>Hypocreomycetidae</taxon>
        <taxon>Hypocreales</taxon>
        <taxon>Ophiocordycipitaceae</taxon>
        <taxon>Purpureocillium</taxon>
    </lineage>
</organism>
<accession>A0A9Q8Q494</accession>
<dbReference type="Proteomes" id="UP000829364">
    <property type="component" value="Chromosome 1"/>
</dbReference>
<gene>
    <name evidence="1" type="ORF">JDV02_000181</name>
</gene>
<keyword evidence="2" id="KW-1185">Reference proteome</keyword>
<evidence type="ECO:0000313" key="1">
    <source>
        <dbReference type="EMBL" id="UNI13433.1"/>
    </source>
</evidence>
<proteinExistence type="predicted"/>
<dbReference type="RefSeq" id="XP_047836914.1">
    <property type="nucleotide sequence ID" value="XM_047980956.1"/>
</dbReference>
<name>A0A9Q8Q494_9HYPO</name>